<evidence type="ECO:0000256" key="1">
    <source>
        <dbReference type="SAM" id="Phobius"/>
    </source>
</evidence>
<gene>
    <name evidence="2" type="ORF">FOF44_10865</name>
</gene>
<name>A0A557P5E4_9VIBR</name>
<sequence length="128" mass="14160">MAIFNKKKTVKVTTETRKMTFDELEPERLSRMVSSRESFEVIALGGNVIEATKRIEHAIEAEGLRCRVYTIGRIAACGLSFAGGVTGLVGVGAIAGIAYHNLYTYNPDYEIGKDLIDNRLEVTFKKSK</sequence>
<accession>A0A557P5E4</accession>
<proteinExistence type="predicted"/>
<organism evidence="2 3">
    <name type="scientific">Vibrio algivorus</name>
    <dbReference type="NCBI Taxonomy" id="1667024"/>
    <lineage>
        <taxon>Bacteria</taxon>
        <taxon>Pseudomonadati</taxon>
        <taxon>Pseudomonadota</taxon>
        <taxon>Gammaproteobacteria</taxon>
        <taxon>Vibrionales</taxon>
        <taxon>Vibrionaceae</taxon>
        <taxon>Vibrio</taxon>
    </lineage>
</organism>
<dbReference type="EMBL" id="VMKJ01000021">
    <property type="protein sequence ID" value="TVO35885.1"/>
    <property type="molecule type" value="Genomic_DNA"/>
</dbReference>
<comment type="caution">
    <text evidence="2">The sequence shown here is derived from an EMBL/GenBank/DDBJ whole genome shotgun (WGS) entry which is preliminary data.</text>
</comment>
<dbReference type="Proteomes" id="UP000319828">
    <property type="component" value="Unassembled WGS sequence"/>
</dbReference>
<dbReference type="OrthoDB" id="5677241at2"/>
<keyword evidence="1" id="KW-0812">Transmembrane</keyword>
<dbReference type="AlphaFoldDB" id="A0A557P5E4"/>
<keyword evidence="1" id="KW-0472">Membrane</keyword>
<evidence type="ECO:0000313" key="3">
    <source>
        <dbReference type="Proteomes" id="UP000319828"/>
    </source>
</evidence>
<keyword evidence="1" id="KW-1133">Transmembrane helix</keyword>
<reference evidence="2 3" key="1">
    <citation type="submission" date="2019-07" db="EMBL/GenBank/DDBJ databases">
        <title>The draft genome sequence of Vibrio algivorus M1486.</title>
        <authorList>
            <person name="Meng X."/>
        </authorList>
    </citation>
    <scope>NUCLEOTIDE SEQUENCE [LARGE SCALE GENOMIC DNA]</scope>
    <source>
        <strain evidence="2 3">M1486</strain>
    </source>
</reference>
<protein>
    <submittedName>
        <fullName evidence="2">Uncharacterized protein</fullName>
    </submittedName>
</protein>
<evidence type="ECO:0000313" key="2">
    <source>
        <dbReference type="EMBL" id="TVO35885.1"/>
    </source>
</evidence>
<feature type="transmembrane region" description="Helical" evidence="1">
    <location>
        <begin position="74"/>
        <end position="99"/>
    </location>
</feature>
<dbReference type="RefSeq" id="WP_144388372.1">
    <property type="nucleotide sequence ID" value="NZ_CANNCB010000029.1"/>
</dbReference>